<dbReference type="Proteomes" id="UP000204221">
    <property type="component" value="Chromosome"/>
</dbReference>
<organism evidence="1 2">
    <name type="scientific">Actinoalloteichus hoggarensis</name>
    <dbReference type="NCBI Taxonomy" id="1470176"/>
    <lineage>
        <taxon>Bacteria</taxon>
        <taxon>Bacillati</taxon>
        <taxon>Actinomycetota</taxon>
        <taxon>Actinomycetes</taxon>
        <taxon>Pseudonocardiales</taxon>
        <taxon>Pseudonocardiaceae</taxon>
        <taxon>Actinoalloteichus</taxon>
    </lineage>
</organism>
<proteinExistence type="predicted"/>
<accession>A0A221W8Z8</accession>
<dbReference type="OrthoDB" id="3214648at2"/>
<reference evidence="1 2" key="1">
    <citation type="submission" date="2017-07" db="EMBL/GenBank/DDBJ databases">
        <title>Complete genome sequence of Actinoalloteichus hoggarensis DSM 45943, type strain of Actinoalloteichus hoggarensis.</title>
        <authorList>
            <person name="Ruckert C."/>
            <person name="Nouioui I."/>
            <person name="Willmese J."/>
            <person name="van Wezel G."/>
            <person name="Klenk H.-P."/>
            <person name="Kalinowski J."/>
            <person name="Zotchev S.B."/>
        </authorList>
    </citation>
    <scope>NUCLEOTIDE SEQUENCE [LARGE SCALE GENOMIC DNA]</scope>
    <source>
        <strain evidence="1 2">DSM 45943</strain>
    </source>
</reference>
<dbReference type="RefSeq" id="WP_093943215.1">
    <property type="nucleotide sequence ID" value="NZ_CP022521.1"/>
</dbReference>
<dbReference type="EMBL" id="CP022521">
    <property type="protein sequence ID" value="ASO22204.1"/>
    <property type="molecule type" value="Genomic_DNA"/>
</dbReference>
<dbReference type="AlphaFoldDB" id="A0A221W8Z8"/>
<gene>
    <name evidence="1" type="ORF">AHOG_22955</name>
</gene>
<keyword evidence="2" id="KW-1185">Reference proteome</keyword>
<evidence type="ECO:0000313" key="2">
    <source>
        <dbReference type="Proteomes" id="UP000204221"/>
    </source>
</evidence>
<protein>
    <submittedName>
        <fullName evidence="1">Uncharacterized protein</fullName>
    </submittedName>
</protein>
<name>A0A221W8Z8_9PSEU</name>
<dbReference type="KEGG" id="ahg:AHOG_22955"/>
<evidence type="ECO:0000313" key="1">
    <source>
        <dbReference type="EMBL" id="ASO22204.1"/>
    </source>
</evidence>
<sequence length="66" mass="7415">MAYHWRYHDGAGREIPGPQIGFAEQTAAERWFEDQWPELAEAGVEQVTLVHNGADVYGPMSLSPED</sequence>